<proteinExistence type="predicted"/>
<feature type="compositionally biased region" description="Polar residues" evidence="3">
    <location>
        <begin position="87"/>
        <end position="96"/>
    </location>
</feature>
<dbReference type="GO" id="GO:0042302">
    <property type="term" value="F:structural constituent of cuticle"/>
    <property type="evidence" value="ECO:0007669"/>
    <property type="project" value="UniProtKB-UniRule"/>
</dbReference>
<dbReference type="PANTHER" id="PTHR12236:SF79">
    <property type="entry name" value="CUTICULAR PROTEIN 50CB-RELATED"/>
    <property type="match status" value="1"/>
</dbReference>
<organism evidence="4 5">
    <name type="scientific">Homarus americanus</name>
    <name type="common">American lobster</name>
    <dbReference type="NCBI Taxonomy" id="6706"/>
    <lineage>
        <taxon>Eukaryota</taxon>
        <taxon>Metazoa</taxon>
        <taxon>Ecdysozoa</taxon>
        <taxon>Arthropoda</taxon>
        <taxon>Crustacea</taxon>
        <taxon>Multicrustacea</taxon>
        <taxon>Malacostraca</taxon>
        <taxon>Eumalacostraca</taxon>
        <taxon>Eucarida</taxon>
        <taxon>Decapoda</taxon>
        <taxon>Pleocyemata</taxon>
        <taxon>Astacidea</taxon>
        <taxon>Nephropoidea</taxon>
        <taxon>Nephropidae</taxon>
        <taxon>Homarus</taxon>
    </lineage>
</organism>
<gene>
    <name evidence="4" type="primary">resilin-L3</name>
    <name evidence="4" type="ORF">Hamer_G008491</name>
</gene>
<feature type="compositionally biased region" description="Gly residues" evidence="3">
    <location>
        <begin position="165"/>
        <end position="183"/>
    </location>
</feature>
<dbReference type="PANTHER" id="PTHR12236">
    <property type="entry name" value="STRUCTURAL CONTITUENT OF CUTICLE"/>
    <property type="match status" value="1"/>
</dbReference>
<dbReference type="InterPro" id="IPR051217">
    <property type="entry name" value="Insect_Cuticle_Struc_Prot"/>
</dbReference>
<sequence>PPPTQSHRTSTPSYSPPLQNYGTSTPSYSPPTQRYGTSTPSYSPPSQNYGTPTPSYSPPTQRYGTSTPSYSPPTQRYGTPTPPYSPLPNQSYGTSSAISASFGATSQSSSAYQSSNEIVNSAFAIGNPSRVSSGQSYASGTDIVGGPGGQLLISSRNPDVSFGSPGLGGASYGESGSIGGGPRGSFDGQNSLLSPQDASLESRQLPSGYTPRPSYNEKGMPFNFAYAVNDEYSGNIYSHNENSDGLVTNGQYTVLLPDGRTQVVTFTADNDLGYLAQVTYEGQATYTAPQPVTYN</sequence>
<dbReference type="AlphaFoldDB" id="A0A8J5T7R2"/>
<evidence type="ECO:0000313" key="5">
    <source>
        <dbReference type="Proteomes" id="UP000747542"/>
    </source>
</evidence>
<dbReference type="GO" id="GO:0031012">
    <property type="term" value="C:extracellular matrix"/>
    <property type="evidence" value="ECO:0007669"/>
    <property type="project" value="TreeGrafter"/>
</dbReference>
<feature type="region of interest" description="Disordered" evidence="3">
    <location>
        <begin position="155"/>
        <end position="214"/>
    </location>
</feature>
<name>A0A8J5T7R2_HOMAM</name>
<dbReference type="InterPro" id="IPR031311">
    <property type="entry name" value="CHIT_BIND_RR_consensus"/>
</dbReference>
<keyword evidence="1 2" id="KW-0193">Cuticle</keyword>
<evidence type="ECO:0000256" key="3">
    <source>
        <dbReference type="SAM" id="MobiDB-lite"/>
    </source>
</evidence>
<dbReference type="InterPro" id="IPR000618">
    <property type="entry name" value="Insect_cuticle"/>
</dbReference>
<protein>
    <submittedName>
        <fullName evidence="4">Pro-resilin-like 3</fullName>
    </submittedName>
</protein>
<dbReference type="Proteomes" id="UP000747542">
    <property type="component" value="Unassembled WGS sequence"/>
</dbReference>
<comment type="caution">
    <text evidence="4">The sequence shown here is derived from an EMBL/GenBank/DDBJ whole genome shotgun (WGS) entry which is preliminary data.</text>
</comment>
<keyword evidence="5" id="KW-1185">Reference proteome</keyword>
<evidence type="ECO:0000313" key="4">
    <source>
        <dbReference type="EMBL" id="KAG7172980.1"/>
    </source>
</evidence>
<feature type="compositionally biased region" description="Polar residues" evidence="3">
    <location>
        <begin position="1"/>
        <end position="36"/>
    </location>
</feature>
<feature type="compositionally biased region" description="Low complexity" evidence="3">
    <location>
        <begin position="37"/>
        <end position="60"/>
    </location>
</feature>
<dbReference type="GO" id="GO:0005615">
    <property type="term" value="C:extracellular space"/>
    <property type="evidence" value="ECO:0007669"/>
    <property type="project" value="TreeGrafter"/>
</dbReference>
<reference evidence="4" key="1">
    <citation type="journal article" date="2021" name="Sci. Adv.">
        <title>The American lobster genome reveals insights on longevity, neural, and immune adaptations.</title>
        <authorList>
            <person name="Polinski J.M."/>
            <person name="Zimin A.V."/>
            <person name="Clark K.F."/>
            <person name="Kohn A.B."/>
            <person name="Sadowski N."/>
            <person name="Timp W."/>
            <person name="Ptitsyn A."/>
            <person name="Khanna P."/>
            <person name="Romanova D.Y."/>
            <person name="Williams P."/>
            <person name="Greenwood S.J."/>
            <person name="Moroz L.L."/>
            <person name="Walt D.R."/>
            <person name="Bodnar A.G."/>
        </authorList>
    </citation>
    <scope>NUCLEOTIDE SEQUENCE</scope>
    <source>
        <strain evidence="4">GMGI-L3</strain>
    </source>
</reference>
<evidence type="ECO:0000256" key="2">
    <source>
        <dbReference type="PROSITE-ProRule" id="PRU00497"/>
    </source>
</evidence>
<feature type="compositionally biased region" description="Polar residues" evidence="3">
    <location>
        <begin position="62"/>
        <end position="78"/>
    </location>
</feature>
<evidence type="ECO:0000256" key="1">
    <source>
        <dbReference type="ARBA" id="ARBA00022460"/>
    </source>
</evidence>
<dbReference type="EMBL" id="JAHLQT010010178">
    <property type="protein sequence ID" value="KAG7172980.1"/>
    <property type="molecule type" value="Genomic_DNA"/>
</dbReference>
<dbReference type="PROSITE" id="PS00233">
    <property type="entry name" value="CHIT_BIND_RR_1"/>
    <property type="match status" value="1"/>
</dbReference>
<feature type="compositionally biased region" description="Polar residues" evidence="3">
    <location>
        <begin position="189"/>
        <end position="207"/>
    </location>
</feature>
<accession>A0A8J5T7R2</accession>
<dbReference type="PROSITE" id="PS51155">
    <property type="entry name" value="CHIT_BIND_RR_2"/>
    <property type="match status" value="1"/>
</dbReference>
<feature type="region of interest" description="Disordered" evidence="3">
    <location>
        <begin position="1"/>
        <end position="96"/>
    </location>
</feature>
<dbReference type="Pfam" id="PF00379">
    <property type="entry name" value="Chitin_bind_4"/>
    <property type="match status" value="1"/>
</dbReference>
<feature type="non-terminal residue" evidence="4">
    <location>
        <position position="1"/>
    </location>
</feature>